<dbReference type="EMBL" id="JADOTX010000001">
    <property type="protein sequence ID" value="MBG6064453.1"/>
    <property type="molecule type" value="Genomic_DNA"/>
</dbReference>
<dbReference type="InterPro" id="IPR011051">
    <property type="entry name" value="RmlC_Cupin_sf"/>
</dbReference>
<organism evidence="1 2">
    <name type="scientific">Micromonospora ureilytica</name>
    <dbReference type="NCBI Taxonomy" id="709868"/>
    <lineage>
        <taxon>Bacteria</taxon>
        <taxon>Bacillati</taxon>
        <taxon>Actinomycetota</taxon>
        <taxon>Actinomycetes</taxon>
        <taxon>Micromonosporales</taxon>
        <taxon>Micromonosporaceae</taxon>
        <taxon>Micromonospora</taxon>
    </lineage>
</organism>
<comment type="caution">
    <text evidence="1">The sequence shown here is derived from an EMBL/GenBank/DDBJ whole genome shotgun (WGS) entry which is preliminary data.</text>
</comment>
<evidence type="ECO:0008006" key="3">
    <source>
        <dbReference type="Google" id="ProtNLM"/>
    </source>
</evidence>
<reference evidence="1 2" key="1">
    <citation type="submission" date="2020-11" db="EMBL/GenBank/DDBJ databases">
        <title>Sequencing the genomes of 1000 actinobacteria strains.</title>
        <authorList>
            <person name="Klenk H.-P."/>
        </authorList>
    </citation>
    <scope>NUCLEOTIDE SEQUENCE [LARGE SCALE GENOMIC DNA]</scope>
    <source>
        <strain evidence="1 2">DSM 101692</strain>
    </source>
</reference>
<sequence length="226" mass="25291">MESLESVLAPLDGVDWEDIDQVGSASRKVLSAIDADRDILRRALDDLPSRPDLLAMCEHPDIDDADGKGQQLDKIVLYANAETGVRVRLHTFWPGYYDLPHNHRWTFASLVLRGGFRHYLYGDQGPDDAMPQAAPQALTVREERAGTTYALHHRALHALIAEPGSVSLVLRGPAAKDRSFLIDPQTGTRLWHFGASTESPEAVQRKRMTPALLQDLSAKFREWDLF</sequence>
<dbReference type="RefSeq" id="WP_196925645.1">
    <property type="nucleotide sequence ID" value="NZ_CP108567.1"/>
</dbReference>
<evidence type="ECO:0000313" key="2">
    <source>
        <dbReference type="Proteomes" id="UP000614915"/>
    </source>
</evidence>
<evidence type="ECO:0000313" key="1">
    <source>
        <dbReference type="EMBL" id="MBG6064453.1"/>
    </source>
</evidence>
<name>A0ABS0JBK8_9ACTN</name>
<keyword evidence="2" id="KW-1185">Reference proteome</keyword>
<accession>A0ABS0JBK8</accession>
<gene>
    <name evidence="1" type="ORF">IW248_000740</name>
</gene>
<proteinExistence type="predicted"/>
<protein>
    <recommendedName>
        <fullName evidence="3">Cysteine dioxygenase</fullName>
    </recommendedName>
</protein>
<dbReference type="SUPFAM" id="SSF51182">
    <property type="entry name" value="RmlC-like cupins"/>
    <property type="match status" value="1"/>
</dbReference>
<dbReference type="Proteomes" id="UP000614915">
    <property type="component" value="Unassembled WGS sequence"/>
</dbReference>